<gene>
    <name evidence="9" type="ORF">PAMC26577_00125</name>
</gene>
<accession>A0A242N7X9</accession>
<dbReference type="PANTHER" id="PTHR43531">
    <property type="entry name" value="PROTEIN ICFG"/>
    <property type="match status" value="1"/>
</dbReference>
<keyword evidence="4" id="KW-0807">Transducer</keyword>
<feature type="transmembrane region" description="Helical" evidence="7">
    <location>
        <begin position="101"/>
        <end position="124"/>
    </location>
</feature>
<comment type="caution">
    <text evidence="9">The sequence shown here is derived from an EMBL/GenBank/DDBJ whole genome shotgun (WGS) entry which is preliminary data.</text>
</comment>
<evidence type="ECO:0000313" key="10">
    <source>
        <dbReference type="Proteomes" id="UP000195221"/>
    </source>
</evidence>
<dbReference type="Pfam" id="PF00015">
    <property type="entry name" value="MCPsignal"/>
    <property type="match status" value="1"/>
</dbReference>
<dbReference type="AlphaFoldDB" id="A0A242N7X9"/>
<keyword evidence="7" id="KW-1133">Transmembrane helix</keyword>
<dbReference type="CDD" id="cd11386">
    <property type="entry name" value="MCP_signal"/>
    <property type="match status" value="1"/>
</dbReference>
<dbReference type="PANTHER" id="PTHR43531:SF14">
    <property type="entry name" value="METHYL-ACCEPTING CHEMOTAXIS PROTEIN I-RELATED"/>
    <property type="match status" value="1"/>
</dbReference>
<name>A0A242N7X9_CABSO</name>
<evidence type="ECO:0000256" key="1">
    <source>
        <dbReference type="ARBA" id="ARBA00004370"/>
    </source>
</evidence>
<evidence type="ECO:0000313" key="9">
    <source>
        <dbReference type="EMBL" id="OTP79765.1"/>
    </source>
</evidence>
<dbReference type="InterPro" id="IPR051310">
    <property type="entry name" value="MCP_chemotaxis"/>
</dbReference>
<dbReference type="GO" id="GO:0004888">
    <property type="term" value="F:transmembrane signaling receptor activity"/>
    <property type="evidence" value="ECO:0007669"/>
    <property type="project" value="InterPro"/>
</dbReference>
<evidence type="ECO:0000256" key="3">
    <source>
        <dbReference type="ARBA" id="ARBA00029447"/>
    </source>
</evidence>
<feature type="region of interest" description="Disordered" evidence="6">
    <location>
        <begin position="440"/>
        <end position="488"/>
    </location>
</feature>
<proteinExistence type="inferred from homology"/>
<keyword evidence="7" id="KW-0472">Membrane</keyword>
<feature type="compositionally biased region" description="Low complexity" evidence="6">
    <location>
        <begin position="449"/>
        <end position="460"/>
    </location>
</feature>
<dbReference type="PRINTS" id="PR00260">
    <property type="entry name" value="CHEMTRNSDUCR"/>
</dbReference>
<feature type="coiled-coil region" evidence="5">
    <location>
        <begin position="385"/>
        <end position="412"/>
    </location>
</feature>
<evidence type="ECO:0000256" key="5">
    <source>
        <dbReference type="SAM" id="Coils"/>
    </source>
</evidence>
<dbReference type="SMART" id="SM00283">
    <property type="entry name" value="MA"/>
    <property type="match status" value="1"/>
</dbReference>
<dbReference type="GO" id="GO:0005886">
    <property type="term" value="C:plasma membrane"/>
    <property type="evidence" value="ECO:0007669"/>
    <property type="project" value="TreeGrafter"/>
</dbReference>
<dbReference type="SUPFAM" id="SSF58104">
    <property type="entry name" value="Methyl-accepting chemotaxis protein (MCP) signaling domain"/>
    <property type="match status" value="1"/>
</dbReference>
<reference evidence="9 10" key="1">
    <citation type="submission" date="2017-03" db="EMBL/GenBank/DDBJ databases">
        <title>Genome analysis of strain PAMC 26577.</title>
        <authorList>
            <person name="Oh H.-M."/>
            <person name="Yang J.-A."/>
        </authorList>
    </citation>
    <scope>NUCLEOTIDE SEQUENCE [LARGE SCALE GENOMIC DNA]</scope>
    <source>
        <strain evidence="9 10">PAMC 26577</strain>
    </source>
</reference>
<keyword evidence="2" id="KW-0488">Methylation</keyword>
<dbReference type="InterPro" id="IPR004090">
    <property type="entry name" value="Chemotax_Me-accpt_rcpt"/>
</dbReference>
<dbReference type="Gene3D" id="1.10.287.950">
    <property type="entry name" value="Methyl-accepting chemotaxis protein"/>
    <property type="match status" value="1"/>
</dbReference>
<evidence type="ECO:0000256" key="7">
    <source>
        <dbReference type="SAM" id="Phobius"/>
    </source>
</evidence>
<organism evidence="9 10">
    <name type="scientific">Caballeronia sordidicola</name>
    <name type="common">Burkholderia sordidicola</name>
    <dbReference type="NCBI Taxonomy" id="196367"/>
    <lineage>
        <taxon>Bacteria</taxon>
        <taxon>Pseudomonadati</taxon>
        <taxon>Pseudomonadota</taxon>
        <taxon>Betaproteobacteria</taxon>
        <taxon>Burkholderiales</taxon>
        <taxon>Burkholderiaceae</taxon>
        <taxon>Caballeronia</taxon>
    </lineage>
</organism>
<evidence type="ECO:0000256" key="4">
    <source>
        <dbReference type="PROSITE-ProRule" id="PRU00284"/>
    </source>
</evidence>
<evidence type="ECO:0000259" key="8">
    <source>
        <dbReference type="PROSITE" id="PS50111"/>
    </source>
</evidence>
<comment type="subcellular location">
    <subcellularLocation>
        <location evidence="1">Membrane</location>
    </subcellularLocation>
</comment>
<protein>
    <submittedName>
        <fullName evidence="9">Methyl-accepting chemotaxis protein I (Serine chemoreceptor protein)</fullName>
    </submittedName>
</protein>
<sequence length="488" mass="50931">MDKSVDQHLATYERDDISDDTDRKLLQADKAAFATYLLLRTSFFDNMRAGDTDDAKSMIANGGVLSNASNALKTAFDSHNDYNEKLSHDLREANDAASSNAFWLMVSFIVIAVVLSAGLGVLLLRTLMRALGAEPDVLREVTQRVASGDLSPVPGAHQAPAGSVLASMGEMQGSLVKLIGQVRSAAESIASGSSQIAAGNVDLSSRTEEQAAALEETAASMEELTSAVKQNSESAQQASGLAATASSVAQKGNAVVSQVVATMADINQSSTKIGDITGIIEGIAFQTNILALNAAVEAARAGEQGRGFAVVASEVRNLAQRSSSAAKDIKDLIATSGQKVRDGSVLAEDAGKTMAEVTQAVARVTDIMQEIAAASGEQSRGIEQVNQAITQMDEVTQQNAALVEEAAAASQSLEDQGRQLNESISFFRLDGAASHGHALSAPVRTTLAKRPSPSSLKRSSIATKRPTAPASLAPTRQAAPETAAWETF</sequence>
<comment type="similarity">
    <text evidence="3">Belongs to the methyl-accepting chemotaxis (MCP) protein family.</text>
</comment>
<keyword evidence="5" id="KW-0175">Coiled coil</keyword>
<keyword evidence="9" id="KW-0675">Receptor</keyword>
<evidence type="ECO:0000256" key="6">
    <source>
        <dbReference type="SAM" id="MobiDB-lite"/>
    </source>
</evidence>
<dbReference type="InterPro" id="IPR004089">
    <property type="entry name" value="MCPsignal_dom"/>
</dbReference>
<keyword evidence="7" id="KW-0812">Transmembrane</keyword>
<dbReference type="Proteomes" id="UP000195221">
    <property type="component" value="Unassembled WGS sequence"/>
</dbReference>
<dbReference type="EMBL" id="NBTZ01000005">
    <property type="protein sequence ID" value="OTP79765.1"/>
    <property type="molecule type" value="Genomic_DNA"/>
</dbReference>
<dbReference type="FunFam" id="1.10.287.950:FF:000001">
    <property type="entry name" value="Methyl-accepting chemotaxis sensory transducer"/>
    <property type="match status" value="1"/>
</dbReference>
<dbReference type="GO" id="GO:0006935">
    <property type="term" value="P:chemotaxis"/>
    <property type="evidence" value="ECO:0007669"/>
    <property type="project" value="InterPro"/>
</dbReference>
<dbReference type="GO" id="GO:0007165">
    <property type="term" value="P:signal transduction"/>
    <property type="evidence" value="ECO:0007669"/>
    <property type="project" value="UniProtKB-KW"/>
</dbReference>
<evidence type="ECO:0000256" key="2">
    <source>
        <dbReference type="ARBA" id="ARBA00022481"/>
    </source>
</evidence>
<dbReference type="PROSITE" id="PS50111">
    <property type="entry name" value="CHEMOTAXIS_TRANSDUC_2"/>
    <property type="match status" value="1"/>
</dbReference>
<feature type="domain" description="Methyl-accepting transducer" evidence="8">
    <location>
        <begin position="185"/>
        <end position="414"/>
    </location>
</feature>